<evidence type="ECO:0000313" key="4">
    <source>
        <dbReference type="Proteomes" id="UP000192333"/>
    </source>
</evidence>
<dbReference type="STRING" id="758820.SAMN00777080_1287"/>
<dbReference type="Pfam" id="PF04235">
    <property type="entry name" value="DUF418"/>
    <property type="match status" value="1"/>
</dbReference>
<evidence type="ECO:0000256" key="1">
    <source>
        <dbReference type="SAM" id="Phobius"/>
    </source>
</evidence>
<gene>
    <name evidence="3" type="ORF">SAMN00777080_1287</name>
</gene>
<feature type="transmembrane region" description="Helical" evidence="1">
    <location>
        <begin position="57"/>
        <end position="80"/>
    </location>
</feature>
<dbReference type="EMBL" id="LT838813">
    <property type="protein sequence ID" value="SMD42725.1"/>
    <property type="molecule type" value="Genomic_DNA"/>
</dbReference>
<dbReference type="OrthoDB" id="9807744at2"/>
<dbReference type="InterPro" id="IPR052529">
    <property type="entry name" value="Bact_Transport_Assoc"/>
</dbReference>
<dbReference type="InterPro" id="IPR007349">
    <property type="entry name" value="DUF418"/>
</dbReference>
<name>A0A1W2H1A6_9BACT</name>
<proteinExistence type="predicted"/>
<reference evidence="4" key="1">
    <citation type="submission" date="2017-04" db="EMBL/GenBank/DDBJ databases">
        <authorList>
            <person name="Varghese N."/>
            <person name="Submissions S."/>
        </authorList>
    </citation>
    <scope>NUCLEOTIDE SEQUENCE [LARGE SCALE GENOMIC DNA]</scope>
    <source>
        <strain evidence="4">DSM 16537</strain>
    </source>
</reference>
<evidence type="ECO:0000313" key="3">
    <source>
        <dbReference type="EMBL" id="SMD42725.1"/>
    </source>
</evidence>
<feature type="transmembrane region" description="Helical" evidence="1">
    <location>
        <begin position="139"/>
        <end position="160"/>
    </location>
</feature>
<organism evidence="3 4">
    <name type="scientific">Aquiflexum balticum DSM 16537</name>
    <dbReference type="NCBI Taxonomy" id="758820"/>
    <lineage>
        <taxon>Bacteria</taxon>
        <taxon>Pseudomonadati</taxon>
        <taxon>Bacteroidota</taxon>
        <taxon>Cytophagia</taxon>
        <taxon>Cytophagales</taxon>
        <taxon>Cyclobacteriaceae</taxon>
        <taxon>Aquiflexum</taxon>
    </lineage>
</organism>
<dbReference type="AlphaFoldDB" id="A0A1W2H1A6"/>
<feature type="transmembrane region" description="Helical" evidence="1">
    <location>
        <begin position="12"/>
        <end position="37"/>
    </location>
</feature>
<feature type="transmembrane region" description="Helical" evidence="1">
    <location>
        <begin position="100"/>
        <end position="133"/>
    </location>
</feature>
<dbReference type="RefSeq" id="WP_084119496.1">
    <property type="nucleotide sequence ID" value="NZ_LT838813.1"/>
</dbReference>
<keyword evidence="1" id="KW-0472">Membrane</keyword>
<keyword evidence="1" id="KW-0812">Transmembrane</keyword>
<feature type="domain" description="DUF418" evidence="2">
    <location>
        <begin position="225"/>
        <end position="390"/>
    </location>
</feature>
<feature type="transmembrane region" description="Helical" evidence="1">
    <location>
        <begin position="201"/>
        <end position="223"/>
    </location>
</feature>
<keyword evidence="4" id="KW-1185">Reference proteome</keyword>
<accession>A0A1W2H1A6</accession>
<sequence>MKQVVKNRIHAVDALRGFALAGIVIAHVLEQFLAGFPTDEMRAVMFSGPVDYIVDTVSFWIIRGKFFALFSLLFGLSFFIQMDNAEKSGVHYKTRYLWRLLVLLVIGVAHNSFYSGDILVIYVLFGFLLIPFHSVSNKVVLALAVILFLGGGRFLSYGIFGNESIIALNIENFDEKYMAAITGGSLFEVWRMNFISMIGKFNFQMGVLGRGYLTFAFFLLGMWIGRTRLLENLQSNTTVLKKIILWSFVGTLAMIPLFWYLFSQMESIFDFTSWWSMFALSAYDNFNFFFTIFLAAGFVYLFELPKMQKTLSWLAPYGRMALTNYVFQSLIGTFLFFNWGLGYMGQLRNIELLLIAFLIIGAQMIISFYWMKKFKYGPIEWLWRSLTYLKVQPFIISQPIPVVIKEKLD</sequence>
<feature type="transmembrane region" description="Helical" evidence="1">
    <location>
        <begin position="322"/>
        <end position="340"/>
    </location>
</feature>
<dbReference type="PANTHER" id="PTHR30590">
    <property type="entry name" value="INNER MEMBRANE PROTEIN"/>
    <property type="match status" value="1"/>
</dbReference>
<dbReference type="Proteomes" id="UP000192333">
    <property type="component" value="Chromosome I"/>
</dbReference>
<protein>
    <recommendedName>
        <fullName evidence="2">DUF418 domain-containing protein</fullName>
    </recommendedName>
</protein>
<feature type="transmembrane region" description="Helical" evidence="1">
    <location>
        <begin position="352"/>
        <end position="371"/>
    </location>
</feature>
<feature type="transmembrane region" description="Helical" evidence="1">
    <location>
        <begin position="274"/>
        <end position="302"/>
    </location>
</feature>
<evidence type="ECO:0000259" key="2">
    <source>
        <dbReference type="Pfam" id="PF04235"/>
    </source>
</evidence>
<dbReference type="PANTHER" id="PTHR30590:SF2">
    <property type="entry name" value="INNER MEMBRANE PROTEIN"/>
    <property type="match status" value="1"/>
</dbReference>
<keyword evidence="1" id="KW-1133">Transmembrane helix</keyword>
<feature type="transmembrane region" description="Helical" evidence="1">
    <location>
        <begin position="243"/>
        <end position="262"/>
    </location>
</feature>